<dbReference type="Proteomes" id="UP000712281">
    <property type="component" value="Unassembled WGS sequence"/>
</dbReference>
<name>A0A8S9KZM5_BRACR</name>
<gene>
    <name evidence="2" type="ORF">F2Q68_00011798</name>
</gene>
<reference evidence="2" key="1">
    <citation type="submission" date="2019-12" db="EMBL/GenBank/DDBJ databases">
        <title>Genome sequencing and annotation of Brassica cretica.</title>
        <authorList>
            <person name="Studholme D.J."/>
            <person name="Sarris P.F."/>
        </authorList>
    </citation>
    <scope>NUCLEOTIDE SEQUENCE</scope>
    <source>
        <strain evidence="2">PFS-001/15</strain>
        <tissue evidence="2">Leaf</tissue>
    </source>
</reference>
<protein>
    <submittedName>
        <fullName evidence="2">Uncharacterized protein</fullName>
    </submittedName>
</protein>
<keyword evidence="1" id="KW-0812">Transmembrane</keyword>
<sequence>MAVTARAPVTDLFLGFSWIRRLVASSPSRFAWDAFLISNMFSGAGWQVYTSSDVGCYFCHRAVVVYWWLFRILWSGPLTLLLEVFDKFSRGFLVLEWRWLLVPGLDRVLKLLSHLK</sequence>
<accession>A0A8S9KZM5</accession>
<feature type="transmembrane region" description="Helical" evidence="1">
    <location>
        <begin position="65"/>
        <end position="85"/>
    </location>
</feature>
<proteinExistence type="predicted"/>
<dbReference type="AlphaFoldDB" id="A0A8S9KZM5"/>
<comment type="caution">
    <text evidence="2">The sequence shown here is derived from an EMBL/GenBank/DDBJ whole genome shotgun (WGS) entry which is preliminary data.</text>
</comment>
<keyword evidence="1" id="KW-1133">Transmembrane helix</keyword>
<evidence type="ECO:0000313" key="3">
    <source>
        <dbReference type="Proteomes" id="UP000712281"/>
    </source>
</evidence>
<organism evidence="2 3">
    <name type="scientific">Brassica cretica</name>
    <name type="common">Mustard</name>
    <dbReference type="NCBI Taxonomy" id="69181"/>
    <lineage>
        <taxon>Eukaryota</taxon>
        <taxon>Viridiplantae</taxon>
        <taxon>Streptophyta</taxon>
        <taxon>Embryophyta</taxon>
        <taxon>Tracheophyta</taxon>
        <taxon>Spermatophyta</taxon>
        <taxon>Magnoliopsida</taxon>
        <taxon>eudicotyledons</taxon>
        <taxon>Gunneridae</taxon>
        <taxon>Pentapetalae</taxon>
        <taxon>rosids</taxon>
        <taxon>malvids</taxon>
        <taxon>Brassicales</taxon>
        <taxon>Brassicaceae</taxon>
        <taxon>Brassiceae</taxon>
        <taxon>Brassica</taxon>
    </lineage>
</organism>
<evidence type="ECO:0000313" key="2">
    <source>
        <dbReference type="EMBL" id="KAF2599759.1"/>
    </source>
</evidence>
<keyword evidence="1" id="KW-0472">Membrane</keyword>
<evidence type="ECO:0000256" key="1">
    <source>
        <dbReference type="SAM" id="Phobius"/>
    </source>
</evidence>
<dbReference type="EMBL" id="QGKW02000717">
    <property type="protein sequence ID" value="KAF2599759.1"/>
    <property type="molecule type" value="Genomic_DNA"/>
</dbReference>